<accession>A0AAD4LWT6</accession>
<dbReference type="Gene3D" id="1.20.5.170">
    <property type="match status" value="1"/>
</dbReference>
<dbReference type="Proteomes" id="UP001203297">
    <property type="component" value="Unassembled WGS sequence"/>
</dbReference>
<gene>
    <name evidence="9" type="ORF">B0F90DRAFT_1822678</name>
</gene>
<evidence type="ECO:0000256" key="6">
    <source>
        <dbReference type="ARBA" id="ARBA00040165"/>
    </source>
</evidence>
<evidence type="ECO:0000256" key="7">
    <source>
        <dbReference type="SAM" id="MobiDB-lite"/>
    </source>
</evidence>
<dbReference type="AlphaFoldDB" id="A0AAD4LWT6"/>
<dbReference type="PROSITE" id="PS00036">
    <property type="entry name" value="BZIP_BASIC"/>
    <property type="match status" value="1"/>
</dbReference>
<evidence type="ECO:0000313" key="10">
    <source>
        <dbReference type="Proteomes" id="UP001203297"/>
    </source>
</evidence>
<evidence type="ECO:0000256" key="1">
    <source>
        <dbReference type="ARBA" id="ARBA00022843"/>
    </source>
</evidence>
<protein>
    <recommendedName>
        <fullName evidence="6">X-box-binding protein 1</fullName>
    </recommendedName>
</protein>
<comment type="caution">
    <text evidence="9">The sequence shown here is derived from an EMBL/GenBank/DDBJ whole genome shotgun (WGS) entry which is preliminary data.</text>
</comment>
<evidence type="ECO:0000259" key="8">
    <source>
        <dbReference type="PROSITE" id="PS50217"/>
    </source>
</evidence>
<dbReference type="CDD" id="cd14812">
    <property type="entry name" value="bZIP_u3"/>
    <property type="match status" value="1"/>
</dbReference>
<keyword evidence="3" id="KW-0238">DNA-binding</keyword>
<dbReference type="SMART" id="SM00338">
    <property type="entry name" value="BRLZ"/>
    <property type="match status" value="1"/>
</dbReference>
<reference evidence="9" key="1">
    <citation type="journal article" date="2022" name="New Phytol.">
        <title>Evolutionary transition to the ectomycorrhizal habit in the genomes of a hyperdiverse lineage of mushroom-forming fungi.</title>
        <authorList>
            <person name="Looney B."/>
            <person name="Miyauchi S."/>
            <person name="Morin E."/>
            <person name="Drula E."/>
            <person name="Courty P.E."/>
            <person name="Kohler A."/>
            <person name="Kuo A."/>
            <person name="LaButti K."/>
            <person name="Pangilinan J."/>
            <person name="Lipzen A."/>
            <person name="Riley R."/>
            <person name="Andreopoulos W."/>
            <person name="He G."/>
            <person name="Johnson J."/>
            <person name="Nolan M."/>
            <person name="Tritt A."/>
            <person name="Barry K.W."/>
            <person name="Grigoriev I.V."/>
            <person name="Nagy L.G."/>
            <person name="Hibbett D."/>
            <person name="Henrissat B."/>
            <person name="Matheny P.B."/>
            <person name="Labbe J."/>
            <person name="Martin F.M."/>
        </authorList>
    </citation>
    <scope>NUCLEOTIDE SEQUENCE</scope>
    <source>
        <strain evidence="9">BPL690</strain>
    </source>
</reference>
<dbReference type="PANTHER" id="PTHR46542">
    <property type="entry name" value="X-BOX BINDING PROTEIN 1"/>
    <property type="match status" value="1"/>
</dbReference>
<dbReference type="InterPro" id="IPR046347">
    <property type="entry name" value="bZIP_sf"/>
</dbReference>
<feature type="compositionally biased region" description="Pro residues" evidence="7">
    <location>
        <begin position="171"/>
        <end position="200"/>
    </location>
</feature>
<feature type="region of interest" description="Disordered" evidence="7">
    <location>
        <begin position="282"/>
        <end position="305"/>
    </location>
</feature>
<evidence type="ECO:0000313" key="9">
    <source>
        <dbReference type="EMBL" id="KAI0292694.1"/>
    </source>
</evidence>
<dbReference type="PROSITE" id="PS50217">
    <property type="entry name" value="BZIP"/>
    <property type="match status" value="1"/>
</dbReference>
<feature type="region of interest" description="Disordered" evidence="7">
    <location>
        <begin position="218"/>
        <end position="237"/>
    </location>
</feature>
<dbReference type="InterPro" id="IPR004827">
    <property type="entry name" value="bZIP"/>
</dbReference>
<feature type="region of interest" description="Disordered" evidence="7">
    <location>
        <begin position="1"/>
        <end position="91"/>
    </location>
</feature>
<feature type="domain" description="BZIP" evidence="8">
    <location>
        <begin position="68"/>
        <end position="111"/>
    </location>
</feature>
<dbReference type="GO" id="GO:0000981">
    <property type="term" value="F:DNA-binding transcription factor activity, RNA polymerase II-specific"/>
    <property type="evidence" value="ECO:0007669"/>
    <property type="project" value="TreeGrafter"/>
</dbReference>
<evidence type="ECO:0000256" key="2">
    <source>
        <dbReference type="ARBA" id="ARBA00023015"/>
    </source>
</evidence>
<proteinExistence type="predicted"/>
<evidence type="ECO:0000256" key="3">
    <source>
        <dbReference type="ARBA" id="ARBA00023125"/>
    </source>
</evidence>
<dbReference type="Pfam" id="PF07716">
    <property type="entry name" value="bZIP_2"/>
    <property type="match status" value="1"/>
</dbReference>
<keyword evidence="10" id="KW-1185">Reference proteome</keyword>
<dbReference type="SUPFAM" id="SSF57959">
    <property type="entry name" value="Leucine zipper domain"/>
    <property type="match status" value="1"/>
</dbReference>
<feature type="compositionally biased region" description="Basic and acidic residues" evidence="7">
    <location>
        <begin position="62"/>
        <end position="72"/>
    </location>
</feature>
<organism evidence="9 10">
    <name type="scientific">Multifurca ochricompacta</name>
    <dbReference type="NCBI Taxonomy" id="376703"/>
    <lineage>
        <taxon>Eukaryota</taxon>
        <taxon>Fungi</taxon>
        <taxon>Dikarya</taxon>
        <taxon>Basidiomycota</taxon>
        <taxon>Agaricomycotina</taxon>
        <taxon>Agaricomycetes</taxon>
        <taxon>Russulales</taxon>
        <taxon>Russulaceae</taxon>
        <taxon>Multifurca</taxon>
    </lineage>
</organism>
<keyword evidence="2" id="KW-0805">Transcription regulation</keyword>
<keyword evidence="5" id="KW-0539">Nucleus</keyword>
<evidence type="ECO:0000256" key="5">
    <source>
        <dbReference type="ARBA" id="ARBA00023242"/>
    </source>
</evidence>
<feature type="compositionally biased region" description="Low complexity" evidence="7">
    <location>
        <begin position="15"/>
        <end position="41"/>
    </location>
</feature>
<dbReference type="EMBL" id="WTXG01000113">
    <property type="protein sequence ID" value="KAI0292694.1"/>
    <property type="molecule type" value="Genomic_DNA"/>
</dbReference>
<feature type="compositionally biased region" description="Polar residues" evidence="7">
    <location>
        <begin position="1"/>
        <end position="13"/>
    </location>
</feature>
<dbReference type="PANTHER" id="PTHR46542:SF1">
    <property type="entry name" value="X-BOX BINDING PROTEIN 1"/>
    <property type="match status" value="1"/>
</dbReference>
<dbReference type="InterPro" id="IPR052470">
    <property type="entry name" value="ER_Stress-Reg_TF"/>
</dbReference>
<feature type="region of interest" description="Disordered" evidence="7">
    <location>
        <begin position="165"/>
        <end position="211"/>
    </location>
</feature>
<sequence length="366" mass="38601">MTTIDVSSVNPTNVALPTPSPLHTPASSTSSLPSTTNSKSAAKSRPSPTSNEDSAAPRKRARSEITPEERKEARAHRNRIAAQNSRDKRKAQFAALEARIDDLEAENRVLRAGTAYPLPMTVDSAEQRAAEAAREAENQALRERVRTLESAWEAIIRTFQTHGASAGLPTALPPPCPGQSSAPPPPSSTPSTPSPSPPPSTTTFPVLVPPTPVFSLDDASFPLSPAPTGGERLLSGGVPAAGGPMQTDEDFRALFGAGEDETIDEVAMDHLFREILAAPPTPASTAPSLMDGEAEVPGRDQSTADADVDVEREIQKLFDLIPVEATTLGLAMDDVLPLPNEEGSSTALELDLGAWESSIDLAQPVF</sequence>
<name>A0AAD4LWT6_9AGAM</name>
<keyword evidence="4" id="KW-0804">Transcription</keyword>
<dbReference type="GO" id="GO:0005634">
    <property type="term" value="C:nucleus"/>
    <property type="evidence" value="ECO:0007669"/>
    <property type="project" value="TreeGrafter"/>
</dbReference>
<dbReference type="GO" id="GO:0000977">
    <property type="term" value="F:RNA polymerase II transcription regulatory region sequence-specific DNA binding"/>
    <property type="evidence" value="ECO:0007669"/>
    <property type="project" value="TreeGrafter"/>
</dbReference>
<evidence type="ECO:0000256" key="4">
    <source>
        <dbReference type="ARBA" id="ARBA00023163"/>
    </source>
</evidence>
<keyword evidence="1" id="KW-0832">Ubl conjugation</keyword>